<keyword evidence="1 2" id="KW-0344">Guanine-nucleotide releasing factor</keyword>
<dbReference type="STRING" id="578458.D8QG20"/>
<feature type="compositionally biased region" description="Low complexity" evidence="3">
    <location>
        <begin position="854"/>
        <end position="876"/>
    </location>
</feature>
<feature type="region of interest" description="Disordered" evidence="3">
    <location>
        <begin position="469"/>
        <end position="505"/>
    </location>
</feature>
<sequence length="1504" mass="164781">MSVSQDIDEERPETPLALDTASSVNAEAAALQSPSTASTASSSSHQFVLPIPTPSTNRSRASFSLPDQNDEAAVWSLDSLPPEIKKADVSIAPDGSFVETPSGAAAHQLKRIYDQRLGVGKDFRSPFAITGFVNQHGRWMYRVGYRDMSAPAASAAEVEASQARSSAVPEVRPREPPTGGRTKRRSRMSVHTLLNPSMFSKGNAAAAATRPMPNATPKKLRKTRSIPDMVSTTASGSRPPSGRGHSHSVTAADMLRLPSTESNASQKQRDMFADVMNLSGPSPGQSTHSLVHSDRSSSSSLLIPSIIPAPFGQGVTFDAPSPKPSAPFLPPPRFLREMQSFESVMTARQDDVRSDLEYDGERPPSAVRLRPPTIHEAETEAETAEPAPEKEAAQIADEPALFSRYTTEVFDVLQTYRGLPQLDKLSAAEQEDSTVTVKLSLSSDDTAAPRDDPRFVIWGDVTLDPTGDDVSVSGSWTDQSAPSSGAISRKQSTRSGRQSIKGKHAEVPQLRVCRDGSSHPHKVMLAATIERWIAQLTSDLDYDELLVFFLTYRTYVSAVDLCHLLICRFHWALQQGETPQDEKTRRIVRVRTFVAIRYWLLTFFNVDFLPDRELRALVSSWLNTLVRDPALTKHTDGLNIVRKLRKVAKDCQRTHSRRTGDVRNRPRASTKSTSPPRHIFGEKFAEATRRSDAEDEDSDVELDFLDSDGGASGTATPSGSLAAPLPATIPLTSLNILARTDHAPGPGEDSLPIVQTARTLPVHHNALSRVFVKTIGRIGRWKRVLNSRALPPAPMNDSGDVSAFDLEWNVSRDMLTVQGGVGAYLKMIGQPEDQGEAAPKQSLATASRPSTDESAALAPSTASTSSSSPRPNRASSIRTSSTDSFGAPLPQGNFTAAFRAPGGAPYHFDVASIDDLDLSDESSDEGGPTAPPGLGGQHKPARKLPLRRDFEFVQRPESASSMGVISRGSFASGSEFSEGSANRSSAASSSSIGGPVTKWQLEALKKSLAEQEEEGDVEAALRQLEGQINPNKVQEKRAKVEGWMRDIKYRLKTGDYDEDDASFVDEDLEEDGEGEEDEEREEVRSRLSVDSSGHEREDTAIQEMSTTPMPDQTLHRRAEIGSPPRSGDAKPAPEDAVPMEILESRMPSQSPDLPKIGMSLPRASDPDLPRFHKTFVMNYKAEQLVQHFSMIDRELFISVKFDELISGDWLFCEEVNVLDWAQYLKDRARWKAEQRCADKTSALAAVRARFNLLANFVVSEIVLTPPNERPMVVDKFIRIAWKAYQLSSFNTLMAILTGLRSDWVAKAMRRLWHRLGMFETRMLNDFKQYTTSEGDFKYIRHAVEAIADSKPLDTGSHAPSVVSGGAGDTPGKGKNGGDRAVPTACIPFIGIYLAPLKRFSQLPDLIDPTAPHEIVGVDPVTNNYDPPAHPEVFAALKPLPPSINLEPLINVQKQRSIAGVVRSLVTGQHLASRVHYPIDKRVFQKCLRLRGLDTDMLQRALAMY</sequence>
<feature type="region of interest" description="Disordered" evidence="3">
    <location>
        <begin position="917"/>
        <end position="943"/>
    </location>
</feature>
<evidence type="ECO:0000256" key="1">
    <source>
        <dbReference type="ARBA" id="ARBA00022658"/>
    </source>
</evidence>
<evidence type="ECO:0008006" key="8">
    <source>
        <dbReference type="Google" id="ProtNLM"/>
    </source>
</evidence>
<dbReference type="HOGENOM" id="CLU_000992_0_0_1"/>
<gene>
    <name evidence="6" type="ORF">SCHCODRAFT_17364</name>
</gene>
<dbReference type="PROSITE" id="PS50009">
    <property type="entry name" value="RASGEF_CAT"/>
    <property type="match status" value="1"/>
</dbReference>
<dbReference type="PANTHER" id="PTHR23113">
    <property type="entry name" value="GUANINE NUCLEOTIDE EXCHANGE FACTOR"/>
    <property type="match status" value="1"/>
</dbReference>
<feature type="compositionally biased region" description="Low complexity" evidence="3">
    <location>
        <begin position="28"/>
        <end position="44"/>
    </location>
</feature>
<feature type="compositionally biased region" description="Basic and acidic residues" evidence="3">
    <location>
        <begin position="649"/>
        <end position="664"/>
    </location>
</feature>
<evidence type="ECO:0000256" key="3">
    <source>
        <dbReference type="SAM" id="MobiDB-lite"/>
    </source>
</evidence>
<feature type="region of interest" description="Disordered" evidence="3">
    <location>
        <begin position="156"/>
        <end position="248"/>
    </location>
</feature>
<feature type="region of interest" description="Disordered" evidence="3">
    <location>
        <begin position="27"/>
        <end position="65"/>
    </location>
</feature>
<proteinExistence type="predicted"/>
<dbReference type="Pfam" id="PF00618">
    <property type="entry name" value="RasGEF_N"/>
    <property type="match status" value="1"/>
</dbReference>
<accession>D8QG20</accession>
<dbReference type="eggNOG" id="KOG3629">
    <property type="taxonomic scope" value="Eukaryota"/>
</dbReference>
<dbReference type="PANTHER" id="PTHR23113:SF368">
    <property type="entry name" value="CELL DIVISION CONTROL PROTEIN 25"/>
    <property type="match status" value="1"/>
</dbReference>
<dbReference type="OMA" id="WVCSEIL"/>
<dbReference type="InterPro" id="IPR023578">
    <property type="entry name" value="Ras_GEF_dom_sf"/>
</dbReference>
<organism evidence="7">
    <name type="scientific">Schizophyllum commune (strain H4-8 / FGSC 9210)</name>
    <name type="common">Split gill fungus</name>
    <dbReference type="NCBI Taxonomy" id="578458"/>
    <lineage>
        <taxon>Eukaryota</taxon>
        <taxon>Fungi</taxon>
        <taxon>Dikarya</taxon>
        <taxon>Basidiomycota</taxon>
        <taxon>Agaricomycotina</taxon>
        <taxon>Agaricomycetes</taxon>
        <taxon>Agaricomycetidae</taxon>
        <taxon>Agaricales</taxon>
        <taxon>Schizophyllaceae</taxon>
        <taxon>Schizophyllum</taxon>
    </lineage>
</organism>
<dbReference type="InterPro" id="IPR000651">
    <property type="entry name" value="Ras-like_Gua-exchang_fac_N"/>
</dbReference>
<dbReference type="InterPro" id="IPR008937">
    <property type="entry name" value="Ras-like_GEF"/>
</dbReference>
<feature type="compositionally biased region" description="Polar residues" evidence="3">
    <location>
        <begin position="472"/>
        <end position="498"/>
    </location>
</feature>
<evidence type="ECO:0000313" key="6">
    <source>
        <dbReference type="EMBL" id="EFI93521.1"/>
    </source>
</evidence>
<feature type="region of interest" description="Disordered" evidence="3">
    <location>
        <begin position="1058"/>
        <end position="1133"/>
    </location>
</feature>
<dbReference type="GO" id="GO:0007265">
    <property type="term" value="P:Ras protein signal transduction"/>
    <property type="evidence" value="ECO:0007669"/>
    <property type="project" value="TreeGrafter"/>
</dbReference>
<evidence type="ECO:0000259" key="5">
    <source>
        <dbReference type="PROSITE" id="PS50212"/>
    </source>
</evidence>
<evidence type="ECO:0000256" key="2">
    <source>
        <dbReference type="PROSITE-ProRule" id="PRU00168"/>
    </source>
</evidence>
<dbReference type="GO" id="GO:0005085">
    <property type="term" value="F:guanyl-nucleotide exchange factor activity"/>
    <property type="evidence" value="ECO:0007669"/>
    <property type="project" value="UniProtKB-KW"/>
</dbReference>
<protein>
    <recommendedName>
        <fullName evidence="8">Ras GEF</fullName>
    </recommendedName>
</protein>
<feature type="compositionally biased region" description="Low complexity" evidence="3">
    <location>
        <begin position="707"/>
        <end position="723"/>
    </location>
</feature>
<feature type="compositionally biased region" description="Low complexity" evidence="3">
    <location>
        <begin position="156"/>
        <end position="167"/>
    </location>
</feature>
<dbReference type="Pfam" id="PF00617">
    <property type="entry name" value="RasGEF"/>
    <property type="match status" value="1"/>
</dbReference>
<feature type="compositionally biased region" description="Acidic residues" evidence="3">
    <location>
        <begin position="1058"/>
        <end position="1080"/>
    </location>
</feature>
<feature type="compositionally biased region" description="Polar residues" evidence="3">
    <location>
        <begin position="842"/>
        <end position="853"/>
    </location>
</feature>
<dbReference type="Gene3D" id="1.20.870.10">
    <property type="entry name" value="Son of sevenless (SoS) protein Chain: S domain 1"/>
    <property type="match status" value="1"/>
</dbReference>
<feature type="compositionally biased region" description="Basic and acidic residues" evidence="3">
    <location>
        <begin position="1081"/>
        <end position="1099"/>
    </location>
</feature>
<feature type="region of interest" description="Disordered" evidence="3">
    <location>
        <begin position="972"/>
        <end position="993"/>
    </location>
</feature>
<dbReference type="CDD" id="cd06224">
    <property type="entry name" value="REM"/>
    <property type="match status" value="1"/>
</dbReference>
<dbReference type="InterPro" id="IPR001895">
    <property type="entry name" value="RASGEF_cat_dom"/>
</dbReference>
<dbReference type="SMART" id="SM00229">
    <property type="entry name" value="RasGEFN"/>
    <property type="match status" value="1"/>
</dbReference>
<reference evidence="6 7" key="1">
    <citation type="journal article" date="2010" name="Nat. Biotechnol.">
        <title>Genome sequence of the model mushroom Schizophyllum commune.</title>
        <authorList>
            <person name="Ohm R.A."/>
            <person name="de Jong J.F."/>
            <person name="Lugones L.G."/>
            <person name="Aerts A."/>
            <person name="Kothe E."/>
            <person name="Stajich J.E."/>
            <person name="de Vries R.P."/>
            <person name="Record E."/>
            <person name="Levasseur A."/>
            <person name="Baker S.E."/>
            <person name="Bartholomew K.A."/>
            <person name="Coutinho P.M."/>
            <person name="Erdmann S."/>
            <person name="Fowler T.J."/>
            <person name="Gathman A.C."/>
            <person name="Lombard V."/>
            <person name="Henrissat B."/>
            <person name="Knabe N."/>
            <person name="Kuees U."/>
            <person name="Lilly W.W."/>
            <person name="Lindquist E."/>
            <person name="Lucas S."/>
            <person name="Magnuson J.K."/>
            <person name="Piumi F."/>
            <person name="Raudaskoski M."/>
            <person name="Salamov A."/>
            <person name="Schmutz J."/>
            <person name="Schwarze F.W.M.R."/>
            <person name="vanKuyk P.A."/>
            <person name="Horton J.S."/>
            <person name="Grigoriev I.V."/>
            <person name="Woesten H.A.B."/>
        </authorList>
    </citation>
    <scope>NUCLEOTIDE SEQUENCE [LARGE SCALE GENOMIC DNA]</scope>
    <source>
        <strain evidence="7">H4-8 / FGSC 9210</strain>
    </source>
</reference>
<dbReference type="EMBL" id="GL377311">
    <property type="protein sequence ID" value="EFI93521.1"/>
    <property type="molecule type" value="Genomic_DNA"/>
</dbReference>
<dbReference type="SMART" id="SM00147">
    <property type="entry name" value="RasGEF"/>
    <property type="match status" value="1"/>
</dbReference>
<feature type="compositionally biased region" description="Gly residues" evidence="3">
    <location>
        <begin position="1364"/>
        <end position="1374"/>
    </location>
</feature>
<feature type="region of interest" description="Disordered" evidence="3">
    <location>
        <begin position="1354"/>
        <end position="1378"/>
    </location>
</feature>
<evidence type="ECO:0000313" key="7">
    <source>
        <dbReference type="Proteomes" id="UP000007431"/>
    </source>
</evidence>
<keyword evidence="7" id="KW-1185">Reference proteome</keyword>
<dbReference type="InterPro" id="IPR036964">
    <property type="entry name" value="RASGEF_cat_dom_sf"/>
</dbReference>
<dbReference type="VEuPathDB" id="FungiDB:SCHCODRAFT_02639118"/>
<feature type="region of interest" description="Disordered" evidence="3">
    <location>
        <begin position="832"/>
        <end position="888"/>
    </location>
</feature>
<feature type="compositionally biased region" description="Polar residues" evidence="3">
    <location>
        <begin position="54"/>
        <end position="65"/>
    </location>
</feature>
<feature type="domain" description="Ras-GEF" evidence="4">
    <location>
        <begin position="1180"/>
        <end position="1501"/>
    </location>
</feature>
<dbReference type="InParanoid" id="D8QG20"/>
<feature type="compositionally biased region" description="Acidic residues" evidence="3">
    <location>
        <begin position="693"/>
        <end position="706"/>
    </location>
</feature>
<dbReference type="GO" id="GO:0005886">
    <property type="term" value="C:plasma membrane"/>
    <property type="evidence" value="ECO:0007669"/>
    <property type="project" value="TreeGrafter"/>
</dbReference>
<feature type="region of interest" description="Disordered" evidence="3">
    <location>
        <begin position="649"/>
        <end position="723"/>
    </location>
</feature>
<dbReference type="eggNOG" id="KOG3417">
    <property type="taxonomic scope" value="Eukaryota"/>
</dbReference>
<feature type="region of interest" description="Disordered" evidence="3">
    <location>
        <begin position="354"/>
        <end position="373"/>
    </location>
</feature>
<feature type="compositionally biased region" description="Basic and acidic residues" evidence="3">
    <location>
        <begin position="679"/>
        <end position="692"/>
    </location>
</feature>
<name>D8QG20_SCHCM</name>
<dbReference type="Proteomes" id="UP000007431">
    <property type="component" value="Unassembled WGS sequence"/>
</dbReference>
<dbReference type="SUPFAM" id="SSF48366">
    <property type="entry name" value="Ras GEF"/>
    <property type="match status" value="1"/>
</dbReference>
<dbReference type="PROSITE" id="PS50212">
    <property type="entry name" value="RASGEF_NTER"/>
    <property type="match status" value="1"/>
</dbReference>
<dbReference type="Gene3D" id="1.10.840.10">
    <property type="entry name" value="Ras guanine-nucleotide exchange factors catalytic domain"/>
    <property type="match status" value="1"/>
</dbReference>
<feature type="domain" description="N-terminal Ras-GEF" evidence="5">
    <location>
        <begin position="520"/>
        <end position="645"/>
    </location>
</feature>
<evidence type="ECO:0000259" key="4">
    <source>
        <dbReference type="PROSITE" id="PS50009"/>
    </source>
</evidence>